<dbReference type="Proteomes" id="UP001236806">
    <property type="component" value="Unassembled WGS sequence"/>
</dbReference>
<organism evidence="1 2">
    <name type="scientific">Pseudarthrobacter siccitolerans</name>
    <dbReference type="NCBI Taxonomy" id="861266"/>
    <lineage>
        <taxon>Bacteria</taxon>
        <taxon>Bacillati</taxon>
        <taxon>Actinomycetota</taxon>
        <taxon>Actinomycetes</taxon>
        <taxon>Micrococcales</taxon>
        <taxon>Micrococcaceae</taxon>
        <taxon>Pseudarthrobacter</taxon>
    </lineage>
</organism>
<evidence type="ECO:0000313" key="1">
    <source>
        <dbReference type="EMBL" id="MDQ0672978.1"/>
    </source>
</evidence>
<name>A0ABU0PG88_9MICC</name>
<keyword evidence="2" id="KW-1185">Reference proteome</keyword>
<gene>
    <name evidence="1" type="ORF">QFZ36_000539</name>
</gene>
<sequence length="103" mass="11336">MALEKISPNYQPITAGRQSVEQLRRGLKTSTAVTAEQLSCTSVDKLLADCSDLINPTFREWYCKAFYKLGVDLTHALAKQARGGKAPAKYFSFLIRHALSTGA</sequence>
<protein>
    <submittedName>
        <fullName evidence="1">Uncharacterized protein</fullName>
    </submittedName>
</protein>
<dbReference type="EMBL" id="JAUSXB010000001">
    <property type="protein sequence ID" value="MDQ0672978.1"/>
    <property type="molecule type" value="Genomic_DNA"/>
</dbReference>
<proteinExistence type="predicted"/>
<comment type="caution">
    <text evidence="1">The sequence shown here is derived from an EMBL/GenBank/DDBJ whole genome shotgun (WGS) entry which is preliminary data.</text>
</comment>
<evidence type="ECO:0000313" key="2">
    <source>
        <dbReference type="Proteomes" id="UP001236806"/>
    </source>
</evidence>
<accession>A0ABU0PG88</accession>
<dbReference type="RefSeq" id="WP_306633700.1">
    <property type="nucleotide sequence ID" value="NZ_JAUSXB010000001.1"/>
</dbReference>
<reference evidence="1 2" key="1">
    <citation type="submission" date="2023-07" db="EMBL/GenBank/DDBJ databases">
        <title>Comparative genomics of wheat-associated soil bacteria to identify genetic determinants of phenazine resistance.</title>
        <authorList>
            <person name="Mouncey N."/>
        </authorList>
    </citation>
    <scope>NUCLEOTIDE SEQUENCE [LARGE SCALE GENOMIC DNA]</scope>
    <source>
        <strain evidence="1 2">W1I3</strain>
    </source>
</reference>